<evidence type="ECO:0000313" key="1">
    <source>
        <dbReference type="EMBL" id="SKB89687.1"/>
    </source>
</evidence>
<keyword evidence="2" id="KW-1185">Reference proteome</keyword>
<dbReference type="RefSeq" id="WP_079718332.1">
    <property type="nucleotide sequence ID" value="NZ_FUYS01000012.1"/>
</dbReference>
<proteinExistence type="predicted"/>
<name>A0A1T5F0G1_9SPHI</name>
<sequence>MDLHIQRALEAALQSYGEIAGVGVDGLSAQLSGVFEADVPYLEKVALLDEAFDDHPKLEELREIAFDLLLMNFFAADVEKLEGDYLESDEWEAIEDQTIDRGTEVLNLLLYLRECADEAIEPQLEDYLKEFLLVDEDEFQDEHRIYEPVIANQLLVDSSYDEIAEVAAKISQDTELAELFYPMMGFFYEQRPTAQDWEEYIAASVNPAFDKAVYHLLVAYSR</sequence>
<dbReference type="AlphaFoldDB" id="A0A1T5F0G1"/>
<dbReference type="EMBL" id="FUYS01000012">
    <property type="protein sequence ID" value="SKB89687.1"/>
    <property type="molecule type" value="Genomic_DNA"/>
</dbReference>
<evidence type="ECO:0000313" key="2">
    <source>
        <dbReference type="Proteomes" id="UP000190541"/>
    </source>
</evidence>
<dbReference type="Proteomes" id="UP000190541">
    <property type="component" value="Unassembled WGS sequence"/>
</dbReference>
<protein>
    <submittedName>
        <fullName evidence="1">Uncharacterized protein</fullName>
    </submittedName>
</protein>
<organism evidence="1 2">
    <name type="scientific">Parapedobacter luteus</name>
    <dbReference type="NCBI Taxonomy" id="623280"/>
    <lineage>
        <taxon>Bacteria</taxon>
        <taxon>Pseudomonadati</taxon>
        <taxon>Bacteroidota</taxon>
        <taxon>Sphingobacteriia</taxon>
        <taxon>Sphingobacteriales</taxon>
        <taxon>Sphingobacteriaceae</taxon>
        <taxon>Parapedobacter</taxon>
    </lineage>
</organism>
<dbReference type="OrthoDB" id="792024at2"/>
<accession>A0A1T5F0G1</accession>
<reference evidence="1 2" key="1">
    <citation type="submission" date="2017-02" db="EMBL/GenBank/DDBJ databases">
        <authorList>
            <person name="Peterson S.W."/>
        </authorList>
    </citation>
    <scope>NUCLEOTIDE SEQUENCE [LARGE SCALE GENOMIC DNA]</scope>
    <source>
        <strain evidence="1 2">DSM 22899</strain>
    </source>
</reference>
<dbReference type="STRING" id="623280.SAMN05660226_03712"/>
<gene>
    <name evidence="1" type="ORF">SAMN05660226_03712</name>
</gene>